<sequence length="272" mass="31158">MASSEECVAGIRQAAAAPYITLEPNWGTIFRGQKMSLTCNVYSTGWTQENIQWYKDNHPLYNNQRTIQITKAKVDDSGDYQCKTTSSTRSDPVRLVVSIDWLILQVPSNIYEGDMLTFNCRGWDYWFAEEVTIYKDDHIIRNTAYRVDETGSGKYKCRRKGVIHTYFSEEVDVQVRGLFSVPVLKLTQPLISEGDEMMLTCNTALLAGRWSTKLLFAFYRNEQEVQEFNQNDKYKVSSAQLRDAGRYSCEVTTLVGTVRKRSDGLNIQVQGK</sequence>
<dbReference type="EMBL" id="WNTK01001721">
    <property type="protein sequence ID" value="KAG9466927.1"/>
    <property type="molecule type" value="Genomic_DNA"/>
</dbReference>
<dbReference type="GO" id="GO:0009897">
    <property type="term" value="C:external side of plasma membrane"/>
    <property type="evidence" value="ECO:0007669"/>
    <property type="project" value="TreeGrafter"/>
</dbReference>
<keyword evidence="2" id="KW-1015">Disulfide bond</keyword>
<protein>
    <recommendedName>
        <fullName evidence="3">Ig-like domain-containing protein</fullName>
    </recommendedName>
</protein>
<proteinExistence type="predicted"/>
<dbReference type="AlphaFoldDB" id="A0A8J6JNR5"/>
<dbReference type="GO" id="GO:0004888">
    <property type="term" value="F:transmembrane signaling receptor activity"/>
    <property type="evidence" value="ECO:0007669"/>
    <property type="project" value="TreeGrafter"/>
</dbReference>
<keyword evidence="5" id="KW-1185">Reference proteome</keyword>
<dbReference type="InterPro" id="IPR003599">
    <property type="entry name" value="Ig_sub"/>
</dbReference>
<accession>A0A8J6JNR5</accession>
<dbReference type="PANTHER" id="PTHR11481:SF64">
    <property type="entry name" value="FC RECEPTOR-LIKE PROTEIN 4"/>
    <property type="match status" value="1"/>
</dbReference>
<dbReference type="PROSITE" id="PS50835">
    <property type="entry name" value="IG_LIKE"/>
    <property type="match status" value="2"/>
</dbReference>
<dbReference type="SMART" id="SM00408">
    <property type="entry name" value="IGc2"/>
    <property type="match status" value="2"/>
</dbReference>
<organism evidence="4 5">
    <name type="scientific">Eleutherodactylus coqui</name>
    <name type="common">Puerto Rican coqui</name>
    <dbReference type="NCBI Taxonomy" id="57060"/>
    <lineage>
        <taxon>Eukaryota</taxon>
        <taxon>Metazoa</taxon>
        <taxon>Chordata</taxon>
        <taxon>Craniata</taxon>
        <taxon>Vertebrata</taxon>
        <taxon>Euteleostomi</taxon>
        <taxon>Amphibia</taxon>
        <taxon>Batrachia</taxon>
        <taxon>Anura</taxon>
        <taxon>Neobatrachia</taxon>
        <taxon>Hyloidea</taxon>
        <taxon>Eleutherodactylidae</taxon>
        <taxon>Eleutherodactylinae</taxon>
        <taxon>Eleutherodactylus</taxon>
        <taxon>Eleutherodactylus</taxon>
    </lineage>
</organism>
<dbReference type="GO" id="GO:0007166">
    <property type="term" value="P:cell surface receptor signaling pathway"/>
    <property type="evidence" value="ECO:0007669"/>
    <property type="project" value="TreeGrafter"/>
</dbReference>
<evidence type="ECO:0000313" key="4">
    <source>
        <dbReference type="EMBL" id="KAG9466927.1"/>
    </source>
</evidence>
<dbReference type="OrthoDB" id="10012075at2759"/>
<dbReference type="InterPro" id="IPR003598">
    <property type="entry name" value="Ig_sub2"/>
</dbReference>
<dbReference type="Pfam" id="PF13927">
    <property type="entry name" value="Ig_3"/>
    <property type="match status" value="1"/>
</dbReference>
<evidence type="ECO:0000313" key="5">
    <source>
        <dbReference type="Proteomes" id="UP000770717"/>
    </source>
</evidence>
<gene>
    <name evidence="4" type="ORF">GDO78_015881</name>
</gene>
<dbReference type="PANTHER" id="PTHR11481">
    <property type="entry name" value="IMMUNOGLOBULIN FC RECEPTOR"/>
    <property type="match status" value="1"/>
</dbReference>
<dbReference type="InterPro" id="IPR013783">
    <property type="entry name" value="Ig-like_fold"/>
</dbReference>
<dbReference type="Gene3D" id="2.60.40.10">
    <property type="entry name" value="Immunoglobulins"/>
    <property type="match status" value="3"/>
</dbReference>
<keyword evidence="1" id="KW-0732">Signal</keyword>
<dbReference type="InterPro" id="IPR036179">
    <property type="entry name" value="Ig-like_dom_sf"/>
</dbReference>
<dbReference type="InterPro" id="IPR050488">
    <property type="entry name" value="Ig_Fc_receptor"/>
</dbReference>
<evidence type="ECO:0000256" key="1">
    <source>
        <dbReference type="ARBA" id="ARBA00022729"/>
    </source>
</evidence>
<reference evidence="4" key="1">
    <citation type="thesis" date="2020" institute="ProQuest LLC" country="789 East Eisenhower Parkway, Ann Arbor, MI, USA">
        <title>Comparative Genomics and Chromosome Evolution.</title>
        <authorList>
            <person name="Mudd A.B."/>
        </authorList>
    </citation>
    <scope>NUCLEOTIDE SEQUENCE</scope>
    <source>
        <strain evidence="4">HN-11 Male</strain>
        <tissue evidence="4">Kidney and liver</tissue>
    </source>
</reference>
<dbReference type="Pfam" id="PF13895">
    <property type="entry name" value="Ig_2"/>
    <property type="match status" value="1"/>
</dbReference>
<dbReference type="SUPFAM" id="SSF48726">
    <property type="entry name" value="Immunoglobulin"/>
    <property type="match status" value="3"/>
</dbReference>
<evidence type="ECO:0000259" key="3">
    <source>
        <dbReference type="PROSITE" id="PS50835"/>
    </source>
</evidence>
<feature type="domain" description="Ig-like" evidence="3">
    <location>
        <begin position="182"/>
        <end position="266"/>
    </location>
</feature>
<dbReference type="GO" id="GO:0006955">
    <property type="term" value="P:immune response"/>
    <property type="evidence" value="ECO:0007669"/>
    <property type="project" value="TreeGrafter"/>
</dbReference>
<name>A0A8J6JNR5_ELECQ</name>
<feature type="domain" description="Ig-like" evidence="3">
    <location>
        <begin position="18"/>
        <end position="98"/>
    </location>
</feature>
<dbReference type="SMART" id="SM00409">
    <property type="entry name" value="IG"/>
    <property type="match status" value="3"/>
</dbReference>
<evidence type="ECO:0000256" key="2">
    <source>
        <dbReference type="ARBA" id="ARBA00023157"/>
    </source>
</evidence>
<dbReference type="Proteomes" id="UP000770717">
    <property type="component" value="Unassembled WGS sequence"/>
</dbReference>
<comment type="caution">
    <text evidence="4">The sequence shown here is derived from an EMBL/GenBank/DDBJ whole genome shotgun (WGS) entry which is preliminary data.</text>
</comment>
<dbReference type="InterPro" id="IPR007110">
    <property type="entry name" value="Ig-like_dom"/>
</dbReference>